<dbReference type="PROSITE" id="PS50012">
    <property type="entry name" value="RCC1_3"/>
    <property type="match status" value="5"/>
</dbReference>
<dbReference type="Proteomes" id="UP000608420">
    <property type="component" value="Unassembled WGS sequence"/>
</dbReference>
<dbReference type="PANTHER" id="PTHR45982:SF1">
    <property type="entry name" value="REGULATOR OF CHROMOSOME CONDENSATION"/>
    <property type="match status" value="1"/>
</dbReference>
<keyword evidence="6" id="KW-1185">Reference proteome</keyword>
<gene>
    <name evidence="5" type="ORF">GCM10010913_44720</name>
</gene>
<protein>
    <recommendedName>
        <fullName evidence="4">Fibronectin type-III domain-containing protein</fullName>
    </recommendedName>
</protein>
<dbReference type="PRINTS" id="PR00633">
    <property type="entry name" value="RCCNDNSATION"/>
</dbReference>
<dbReference type="SUPFAM" id="SSF50985">
    <property type="entry name" value="RCC1/BLIP-II"/>
    <property type="match status" value="2"/>
</dbReference>
<dbReference type="InterPro" id="IPR003961">
    <property type="entry name" value="FN3_dom"/>
</dbReference>
<keyword evidence="2" id="KW-0677">Repeat</keyword>
<dbReference type="Gene3D" id="2.60.40.10">
    <property type="entry name" value="Immunoglobulins"/>
    <property type="match status" value="5"/>
</dbReference>
<comment type="caution">
    <text evidence="5">The sequence shown here is derived from an EMBL/GenBank/DDBJ whole genome shotgun (WGS) entry which is preliminary data.</text>
</comment>
<dbReference type="RefSeq" id="WP_120461591.1">
    <property type="nucleotide sequence ID" value="NZ_BMIW01000049.1"/>
</dbReference>
<feature type="domain" description="Fibronectin type-III" evidence="4">
    <location>
        <begin position="681"/>
        <end position="769"/>
    </location>
</feature>
<dbReference type="CDD" id="cd00063">
    <property type="entry name" value="FN3"/>
    <property type="match status" value="5"/>
</dbReference>
<dbReference type="Gene3D" id="2.60.120.260">
    <property type="entry name" value="Galactose-binding domain-like"/>
    <property type="match status" value="1"/>
</dbReference>
<dbReference type="EMBL" id="BMIW01000049">
    <property type="protein sequence ID" value="GGG17668.1"/>
    <property type="molecule type" value="Genomic_DNA"/>
</dbReference>
<dbReference type="PROSITE" id="PS50853">
    <property type="entry name" value="FN3"/>
    <property type="match status" value="5"/>
</dbReference>
<evidence type="ECO:0000313" key="5">
    <source>
        <dbReference type="EMBL" id="GGG17668.1"/>
    </source>
</evidence>
<keyword evidence="1" id="KW-0344">Guanine-nucleotide releasing factor</keyword>
<evidence type="ECO:0000256" key="1">
    <source>
        <dbReference type="ARBA" id="ARBA00022658"/>
    </source>
</evidence>
<dbReference type="SMART" id="SM00060">
    <property type="entry name" value="FN3"/>
    <property type="match status" value="5"/>
</dbReference>
<feature type="domain" description="Fibronectin type-III" evidence="4">
    <location>
        <begin position="870"/>
        <end position="955"/>
    </location>
</feature>
<dbReference type="InterPro" id="IPR013783">
    <property type="entry name" value="Ig-like_fold"/>
</dbReference>
<sequence length="1063" mass="113859">MSKIGRCLVAFVTILSFLVFDLHAYSSTTYYDYDSSNRLIHKTVTSSTGEKTSWEYTYDLNGNLIRRMVVGNLDSLTNSNFEQYSGNNGVADHWEIYRSGNGTAVYDISNTSYSGRQSQRISASGVTSGSSIGISQTIAVHGGKPYILGGYYRAIDLFGATARLKIEFYNSSNVLVGSEIQEINEPNQGYEHITIRGNVPIDAVKARIIIAIHSVSSGSGRIEVDNMNFEYPQPVNLIAGGKYVTYGLRNDGKVWGWGTNSSDKYTRVPSELPGFENIKSLAVGNQNRHVAAIKEDGTVLTYTYYNYGGEAGDGTTEMKYTPVLAVGLTDVISVAAGYDYTVALKNDGTVWAWGSNSQGQLGDGTTINRSIPVQVEGISNVVAVAAGDNHTVALKNDGTVWSWGFGDSGRLGDGSAVLHNIPVPTQVPGLNNIKAVTAGDSHTLVLDNNGEVWGFGRNSYGQLGIGNKSSPQTTPVRIEGLIASSIVAGGNHSLALKPDGTVMAWGKNWSGEIGDGLGGSIGSVQLKPTQVLNLTGVDSIAAGNEHSIALKSDGTLWTWGDNTFDQIGTGNGKKSLVPIPVWTRGHESIPPTKPESLKIVEQTANTVTLEWEPSSDNSGITGYDVYNYDSKLSRSRTNRVTLEKLETNMTYLITIKAVDLSGNISEPSNSVIVQTGQDTEPPTVPTKLTKVSSTYDSVTLKWEASKDNVGVAEYELFKDGEQVAVTTQLTVTIYGLTEGGTYTFTVRAKDMAGNVSEHSLPLIVTLSSDHEPPTAPTNLAASIISVTSARLSWTKSTDNVGVVGYDIYRISDSEPELVGSSTTTSYTLNQLHPSTTYTVMIRARDNAGNQSEDSASVSFTTKADTTKPSTPTNLTLVTMTNNSVTLKWDESTDNVGVVAYDIFEGTNLVATVVLPSGGVINLLPNTPYKFTVVARDAAGNKSSPSAPLNVTIIPDNESPSAPTNLSYTEILMDSIKLEWDESTDNVGVVGYQIYRDSELVGTSSVNYFQDMGLTPGTSYKYEIIALDSSGNLSLPSEALVVSTAGTMEQEILQNIDTGLQSSN</sequence>
<dbReference type="PANTHER" id="PTHR45982">
    <property type="entry name" value="REGULATOR OF CHROMOSOME CONDENSATION"/>
    <property type="match status" value="1"/>
</dbReference>
<dbReference type="Gene3D" id="2.130.10.30">
    <property type="entry name" value="Regulator of chromosome condensation 1/beta-lactamase-inhibitor protein II"/>
    <property type="match status" value="2"/>
</dbReference>
<feature type="domain" description="Fibronectin type-III" evidence="4">
    <location>
        <begin position="961"/>
        <end position="1046"/>
    </location>
</feature>
<organism evidence="5 6">
    <name type="scientific">Paenibacillus aceti</name>
    <dbReference type="NCBI Taxonomy" id="1820010"/>
    <lineage>
        <taxon>Bacteria</taxon>
        <taxon>Bacillati</taxon>
        <taxon>Bacillota</taxon>
        <taxon>Bacilli</taxon>
        <taxon>Bacillales</taxon>
        <taxon>Paenibacillaceae</taxon>
        <taxon>Paenibacillus</taxon>
    </lineage>
</organism>
<dbReference type="InterPro" id="IPR009091">
    <property type="entry name" value="RCC1/BLIP-II"/>
</dbReference>
<dbReference type="Pfam" id="PF25390">
    <property type="entry name" value="WD40_RLD"/>
    <property type="match status" value="1"/>
</dbReference>
<reference evidence="6" key="1">
    <citation type="journal article" date="2019" name="Int. J. Syst. Evol. Microbiol.">
        <title>The Global Catalogue of Microorganisms (GCM) 10K type strain sequencing project: providing services to taxonomists for standard genome sequencing and annotation.</title>
        <authorList>
            <consortium name="The Broad Institute Genomics Platform"/>
            <consortium name="The Broad Institute Genome Sequencing Center for Infectious Disease"/>
            <person name="Wu L."/>
            <person name="Ma J."/>
        </authorList>
    </citation>
    <scope>NUCLEOTIDE SEQUENCE [LARGE SCALE GENOMIC DNA]</scope>
    <source>
        <strain evidence="6">CGMCC 1.15420</strain>
    </source>
</reference>
<dbReference type="InterPro" id="IPR000408">
    <property type="entry name" value="Reg_chr_condens"/>
</dbReference>
<name>A0ABQ1W7S6_9BACL</name>
<feature type="domain" description="Fibronectin type-III" evidence="4">
    <location>
        <begin position="593"/>
        <end position="678"/>
    </location>
</feature>
<dbReference type="SUPFAM" id="SSF49265">
    <property type="entry name" value="Fibronectin type III"/>
    <property type="match status" value="3"/>
</dbReference>
<proteinExistence type="predicted"/>
<evidence type="ECO:0000256" key="2">
    <source>
        <dbReference type="ARBA" id="ARBA00022737"/>
    </source>
</evidence>
<dbReference type="PROSITE" id="PS00626">
    <property type="entry name" value="RCC1_2"/>
    <property type="match status" value="3"/>
</dbReference>
<dbReference type="InterPro" id="IPR058923">
    <property type="entry name" value="RCC1-like_dom"/>
</dbReference>
<feature type="domain" description="Fibronectin type-III" evidence="4">
    <location>
        <begin position="775"/>
        <end position="864"/>
    </location>
</feature>
<evidence type="ECO:0000313" key="6">
    <source>
        <dbReference type="Proteomes" id="UP000608420"/>
    </source>
</evidence>
<evidence type="ECO:0000259" key="4">
    <source>
        <dbReference type="PROSITE" id="PS50853"/>
    </source>
</evidence>
<dbReference type="InterPro" id="IPR051553">
    <property type="entry name" value="Ran_GTPase-activating"/>
</dbReference>
<dbReference type="InterPro" id="IPR036116">
    <property type="entry name" value="FN3_sf"/>
</dbReference>
<dbReference type="Pfam" id="PF00041">
    <property type="entry name" value="fn3"/>
    <property type="match status" value="5"/>
</dbReference>
<feature type="region of interest" description="Disordered" evidence="3">
    <location>
        <begin position="848"/>
        <end position="868"/>
    </location>
</feature>
<evidence type="ECO:0000256" key="3">
    <source>
        <dbReference type="SAM" id="MobiDB-lite"/>
    </source>
</evidence>
<accession>A0ABQ1W7S6</accession>